<dbReference type="AlphaFoldDB" id="A0A830DHX8"/>
<keyword evidence="10" id="KW-1185">Reference proteome</keyword>
<keyword evidence="5" id="KW-0479">Metal-binding</keyword>
<evidence type="ECO:0000256" key="7">
    <source>
        <dbReference type="ARBA" id="ARBA00023004"/>
    </source>
</evidence>
<dbReference type="SUPFAM" id="SSF48264">
    <property type="entry name" value="Cytochrome P450"/>
    <property type="match status" value="1"/>
</dbReference>
<evidence type="ECO:0000256" key="4">
    <source>
        <dbReference type="ARBA" id="ARBA00022617"/>
    </source>
</evidence>
<keyword evidence="6" id="KW-0560">Oxidoreductase</keyword>
<sequence length="310" mass="35375">MVTLEQLIIPIFSFILFTIILHKWQSGSIFSTRKNSPPSPRKLPIIGNLHQLGTSPHRSLQSLSKHHGHLLLLHFGRVPVLVASSAEAAREIMKNKDVIFSSRPKLSIADRLMYGSMDVGFASYGKYWRQVRSICALQLLSNKRVQSFRRVREEETSAMVEKIGRLGSSSSEVNLSDVLESLTNNVVCRVALGRKYSDLGEDKKFKKFLREFVELLGATSLRDYIPWLGWIDRVNGLDAKVERVAKQFDEFLESVIQEHRDGKLKHDDGDGDFDFVDILLEYQREKKSSSPVEDETIKALIMVRMVHSFN</sequence>
<keyword evidence="8" id="KW-1133">Transmembrane helix</keyword>
<evidence type="ECO:0000256" key="1">
    <source>
        <dbReference type="ARBA" id="ARBA00001971"/>
    </source>
</evidence>
<dbReference type="InterPro" id="IPR036396">
    <property type="entry name" value="Cyt_P450_sf"/>
</dbReference>
<comment type="caution">
    <text evidence="9">The sequence shown here is derived from an EMBL/GenBank/DDBJ whole genome shotgun (WGS) entry which is preliminary data.</text>
</comment>
<dbReference type="GO" id="GO:0020037">
    <property type="term" value="F:heme binding"/>
    <property type="evidence" value="ECO:0007669"/>
    <property type="project" value="InterPro"/>
</dbReference>
<evidence type="ECO:0000256" key="3">
    <source>
        <dbReference type="ARBA" id="ARBA00010617"/>
    </source>
</evidence>
<dbReference type="OrthoDB" id="1470350at2759"/>
<keyword evidence="8" id="KW-0472">Membrane</keyword>
<dbReference type="Pfam" id="PF00067">
    <property type="entry name" value="p450"/>
    <property type="match status" value="1"/>
</dbReference>
<reference evidence="9" key="1">
    <citation type="submission" date="2020-07" db="EMBL/GenBank/DDBJ databases">
        <title>Ethylene signaling mediates host invasion by parasitic plants.</title>
        <authorList>
            <person name="Yoshida S."/>
        </authorList>
    </citation>
    <scope>NUCLEOTIDE SEQUENCE</scope>
    <source>
        <strain evidence="9">Okayama</strain>
    </source>
</reference>
<evidence type="ECO:0000256" key="6">
    <source>
        <dbReference type="ARBA" id="ARBA00023002"/>
    </source>
</evidence>
<keyword evidence="8" id="KW-0812">Transmembrane</keyword>
<proteinExistence type="inferred from homology"/>
<comment type="cofactor">
    <cofactor evidence="1">
        <name>heme</name>
        <dbReference type="ChEBI" id="CHEBI:30413"/>
    </cofactor>
</comment>
<dbReference type="GO" id="GO:0016020">
    <property type="term" value="C:membrane"/>
    <property type="evidence" value="ECO:0007669"/>
    <property type="project" value="UniProtKB-SubCell"/>
</dbReference>
<evidence type="ECO:0000256" key="8">
    <source>
        <dbReference type="SAM" id="Phobius"/>
    </source>
</evidence>
<dbReference type="PANTHER" id="PTHR47955">
    <property type="entry name" value="CYTOCHROME P450 FAMILY 71 PROTEIN"/>
    <property type="match status" value="1"/>
</dbReference>
<comment type="similarity">
    <text evidence="3">Belongs to the cytochrome P450 family.</text>
</comment>
<dbReference type="EMBL" id="BMAC01001473">
    <property type="protein sequence ID" value="GFQ07354.1"/>
    <property type="molecule type" value="Genomic_DNA"/>
</dbReference>
<organism evidence="9 10">
    <name type="scientific">Phtheirospermum japonicum</name>
    <dbReference type="NCBI Taxonomy" id="374723"/>
    <lineage>
        <taxon>Eukaryota</taxon>
        <taxon>Viridiplantae</taxon>
        <taxon>Streptophyta</taxon>
        <taxon>Embryophyta</taxon>
        <taxon>Tracheophyta</taxon>
        <taxon>Spermatophyta</taxon>
        <taxon>Magnoliopsida</taxon>
        <taxon>eudicotyledons</taxon>
        <taxon>Gunneridae</taxon>
        <taxon>Pentapetalae</taxon>
        <taxon>asterids</taxon>
        <taxon>lamiids</taxon>
        <taxon>Lamiales</taxon>
        <taxon>Orobanchaceae</taxon>
        <taxon>Orobanchaceae incertae sedis</taxon>
        <taxon>Phtheirospermum</taxon>
    </lineage>
</organism>
<dbReference type="GO" id="GO:0016705">
    <property type="term" value="F:oxidoreductase activity, acting on paired donors, with incorporation or reduction of molecular oxygen"/>
    <property type="evidence" value="ECO:0007669"/>
    <property type="project" value="InterPro"/>
</dbReference>
<name>A0A830DHX8_9LAMI</name>
<keyword evidence="7" id="KW-0408">Iron</keyword>
<evidence type="ECO:0000256" key="5">
    <source>
        <dbReference type="ARBA" id="ARBA00022723"/>
    </source>
</evidence>
<dbReference type="Gene3D" id="1.10.630.10">
    <property type="entry name" value="Cytochrome P450"/>
    <property type="match status" value="1"/>
</dbReference>
<dbReference type="PRINTS" id="PR00463">
    <property type="entry name" value="EP450I"/>
</dbReference>
<dbReference type="PANTHER" id="PTHR47955:SF15">
    <property type="entry name" value="CYTOCHROME P450 71A2-LIKE"/>
    <property type="match status" value="1"/>
</dbReference>
<evidence type="ECO:0000256" key="2">
    <source>
        <dbReference type="ARBA" id="ARBA00004167"/>
    </source>
</evidence>
<gene>
    <name evidence="9" type="ORF">PHJA_002879500</name>
</gene>
<keyword evidence="4" id="KW-0349">Heme</keyword>
<dbReference type="InterPro" id="IPR002401">
    <property type="entry name" value="Cyt_P450_E_grp-I"/>
</dbReference>
<accession>A0A830DHX8</accession>
<comment type="subcellular location">
    <subcellularLocation>
        <location evidence="2">Membrane</location>
        <topology evidence="2">Single-pass membrane protein</topology>
    </subcellularLocation>
</comment>
<dbReference type="Proteomes" id="UP000653305">
    <property type="component" value="Unassembled WGS sequence"/>
</dbReference>
<feature type="transmembrane region" description="Helical" evidence="8">
    <location>
        <begin position="6"/>
        <end position="24"/>
    </location>
</feature>
<evidence type="ECO:0000313" key="9">
    <source>
        <dbReference type="EMBL" id="GFQ07354.1"/>
    </source>
</evidence>
<dbReference type="InterPro" id="IPR001128">
    <property type="entry name" value="Cyt_P450"/>
</dbReference>
<dbReference type="GO" id="GO:0005506">
    <property type="term" value="F:iron ion binding"/>
    <property type="evidence" value="ECO:0007669"/>
    <property type="project" value="InterPro"/>
</dbReference>
<evidence type="ECO:0000313" key="10">
    <source>
        <dbReference type="Proteomes" id="UP000653305"/>
    </source>
</evidence>
<dbReference type="GO" id="GO:0004497">
    <property type="term" value="F:monooxygenase activity"/>
    <property type="evidence" value="ECO:0007669"/>
    <property type="project" value="InterPro"/>
</dbReference>
<protein>
    <submittedName>
        <fullName evidence="9">Cytochrome p450 71a6</fullName>
    </submittedName>
</protein>